<accession>A0ABN2R7K7</accession>
<comment type="caution">
    <text evidence="1">The sequence shown here is derived from an EMBL/GenBank/DDBJ whole genome shotgun (WGS) entry which is preliminary data.</text>
</comment>
<gene>
    <name evidence="1" type="ORF">GCM10009717_34660</name>
</gene>
<protein>
    <recommendedName>
        <fullName evidence="3">DUF433 domain-containing protein</fullName>
    </recommendedName>
</protein>
<evidence type="ECO:0000313" key="1">
    <source>
        <dbReference type="EMBL" id="GAA1964896.1"/>
    </source>
</evidence>
<sequence length="91" mass="9777">MKAMEPRLTRAVVEWTGWGTAPVPVRDDARVIARFGATAGPALVKAARRLEADYSGCSAEFRTRHPELGIDAVEALAWANAHASEHAHDAA</sequence>
<dbReference type="EMBL" id="BAAAMK010000010">
    <property type="protein sequence ID" value="GAA1964896.1"/>
    <property type="molecule type" value="Genomic_DNA"/>
</dbReference>
<proteinExistence type="predicted"/>
<dbReference type="Proteomes" id="UP001499954">
    <property type="component" value="Unassembled WGS sequence"/>
</dbReference>
<evidence type="ECO:0008006" key="3">
    <source>
        <dbReference type="Google" id="ProtNLM"/>
    </source>
</evidence>
<reference evidence="1 2" key="1">
    <citation type="journal article" date="2019" name="Int. J. Syst. Evol. Microbiol.">
        <title>The Global Catalogue of Microorganisms (GCM) 10K type strain sequencing project: providing services to taxonomists for standard genome sequencing and annotation.</title>
        <authorList>
            <consortium name="The Broad Institute Genomics Platform"/>
            <consortium name="The Broad Institute Genome Sequencing Center for Infectious Disease"/>
            <person name="Wu L."/>
            <person name="Ma J."/>
        </authorList>
    </citation>
    <scope>NUCLEOTIDE SEQUENCE [LARGE SCALE GENOMIC DNA]</scope>
    <source>
        <strain evidence="1 2">JCM 13584</strain>
    </source>
</reference>
<organism evidence="1 2">
    <name type="scientific">Agromyces allii</name>
    <dbReference type="NCBI Taxonomy" id="393607"/>
    <lineage>
        <taxon>Bacteria</taxon>
        <taxon>Bacillati</taxon>
        <taxon>Actinomycetota</taxon>
        <taxon>Actinomycetes</taxon>
        <taxon>Micrococcales</taxon>
        <taxon>Microbacteriaceae</taxon>
        <taxon>Agromyces</taxon>
    </lineage>
</organism>
<dbReference type="RefSeq" id="WP_157415561.1">
    <property type="nucleotide sequence ID" value="NZ_BAAAMK010000010.1"/>
</dbReference>
<evidence type="ECO:0000313" key="2">
    <source>
        <dbReference type="Proteomes" id="UP001499954"/>
    </source>
</evidence>
<keyword evidence="2" id="KW-1185">Reference proteome</keyword>
<name>A0ABN2R7K7_9MICO</name>